<sequence length="110" mass="12589">MRLTNCRGHQIVKSKSANCNIPMPSTSYFRRGPFYQLFILFEFHLAILFSLYFPLHYGPFLTPTEAHRRGNKTCWLIGIASLYAIRGHLCLGLGIFCGGRQHRIFPIAIS</sequence>
<protein>
    <submittedName>
        <fullName evidence="2">Uncharacterized protein</fullName>
    </submittedName>
</protein>
<keyword evidence="1" id="KW-0812">Transmembrane</keyword>
<feature type="transmembrane region" description="Helical" evidence="1">
    <location>
        <begin position="34"/>
        <end position="55"/>
    </location>
</feature>
<evidence type="ECO:0000313" key="3">
    <source>
        <dbReference type="Proteomes" id="UP001285908"/>
    </source>
</evidence>
<evidence type="ECO:0000313" key="2">
    <source>
        <dbReference type="EMBL" id="KAK3486450.1"/>
    </source>
</evidence>
<dbReference type="EMBL" id="JAULSX010000008">
    <property type="protein sequence ID" value="KAK3486450.1"/>
    <property type="molecule type" value="Genomic_DNA"/>
</dbReference>
<name>A0AAJ0I0F9_9PEZI</name>
<feature type="transmembrane region" description="Helical" evidence="1">
    <location>
        <begin position="75"/>
        <end position="97"/>
    </location>
</feature>
<keyword evidence="3" id="KW-1185">Reference proteome</keyword>
<keyword evidence="1" id="KW-1133">Transmembrane helix</keyword>
<keyword evidence="1" id="KW-0472">Membrane</keyword>
<comment type="caution">
    <text evidence="2">The sequence shown here is derived from an EMBL/GenBank/DDBJ whole genome shotgun (WGS) entry which is preliminary data.</text>
</comment>
<accession>A0AAJ0I0F9</accession>
<dbReference type="Proteomes" id="UP001285908">
    <property type="component" value="Unassembled WGS sequence"/>
</dbReference>
<gene>
    <name evidence="2" type="ORF">B0T23DRAFT_225447</name>
</gene>
<organism evidence="2 3">
    <name type="scientific">Neurospora hispaniola</name>
    <dbReference type="NCBI Taxonomy" id="588809"/>
    <lineage>
        <taxon>Eukaryota</taxon>
        <taxon>Fungi</taxon>
        <taxon>Dikarya</taxon>
        <taxon>Ascomycota</taxon>
        <taxon>Pezizomycotina</taxon>
        <taxon>Sordariomycetes</taxon>
        <taxon>Sordariomycetidae</taxon>
        <taxon>Sordariales</taxon>
        <taxon>Sordariaceae</taxon>
        <taxon>Neurospora</taxon>
    </lineage>
</organism>
<reference evidence="2 3" key="1">
    <citation type="journal article" date="2023" name="Mol. Phylogenet. Evol.">
        <title>Genome-scale phylogeny and comparative genomics of the fungal order Sordariales.</title>
        <authorList>
            <person name="Hensen N."/>
            <person name="Bonometti L."/>
            <person name="Westerberg I."/>
            <person name="Brannstrom I.O."/>
            <person name="Guillou S."/>
            <person name="Cros-Aarteil S."/>
            <person name="Calhoun S."/>
            <person name="Haridas S."/>
            <person name="Kuo A."/>
            <person name="Mondo S."/>
            <person name="Pangilinan J."/>
            <person name="Riley R."/>
            <person name="LaButti K."/>
            <person name="Andreopoulos B."/>
            <person name="Lipzen A."/>
            <person name="Chen C."/>
            <person name="Yan M."/>
            <person name="Daum C."/>
            <person name="Ng V."/>
            <person name="Clum A."/>
            <person name="Steindorff A."/>
            <person name="Ohm R.A."/>
            <person name="Martin F."/>
            <person name="Silar P."/>
            <person name="Natvig D.O."/>
            <person name="Lalanne C."/>
            <person name="Gautier V."/>
            <person name="Ament-Velasquez S.L."/>
            <person name="Kruys A."/>
            <person name="Hutchinson M.I."/>
            <person name="Powell A.J."/>
            <person name="Barry K."/>
            <person name="Miller A.N."/>
            <person name="Grigoriev I.V."/>
            <person name="Debuchy R."/>
            <person name="Gladieux P."/>
            <person name="Hiltunen Thoren M."/>
            <person name="Johannesson H."/>
        </authorList>
    </citation>
    <scope>NUCLEOTIDE SEQUENCE [LARGE SCALE GENOMIC DNA]</scope>
    <source>
        <strain evidence="2 3">FGSC 10403</strain>
    </source>
</reference>
<dbReference type="GeneID" id="87871425"/>
<dbReference type="RefSeq" id="XP_062689007.1">
    <property type="nucleotide sequence ID" value="XM_062833803.1"/>
</dbReference>
<evidence type="ECO:0000256" key="1">
    <source>
        <dbReference type="SAM" id="Phobius"/>
    </source>
</evidence>
<dbReference type="AlphaFoldDB" id="A0AAJ0I0F9"/>
<proteinExistence type="predicted"/>